<dbReference type="GO" id="GO:0000166">
    <property type="term" value="F:nucleotide binding"/>
    <property type="evidence" value="ECO:0007669"/>
    <property type="project" value="UniProtKB-KW"/>
</dbReference>
<dbReference type="SUPFAM" id="SSF64167">
    <property type="entry name" value="SurE-like"/>
    <property type="match status" value="1"/>
</dbReference>
<dbReference type="NCBIfam" id="NF001490">
    <property type="entry name" value="PRK00346.1-4"/>
    <property type="match status" value="1"/>
</dbReference>
<evidence type="ECO:0000256" key="4">
    <source>
        <dbReference type="ARBA" id="ARBA00022741"/>
    </source>
</evidence>
<dbReference type="GO" id="GO:0046872">
    <property type="term" value="F:metal ion binding"/>
    <property type="evidence" value="ECO:0007669"/>
    <property type="project" value="UniProtKB-KW"/>
</dbReference>
<accession>A0A3B0R9N9</accession>
<evidence type="ECO:0000256" key="1">
    <source>
        <dbReference type="ARBA" id="ARBA00011062"/>
    </source>
</evidence>
<gene>
    <name evidence="7" type="ORF">MNBD_ALPHA06-1204</name>
</gene>
<reference evidence="7" key="1">
    <citation type="submission" date="2018-06" db="EMBL/GenBank/DDBJ databases">
        <authorList>
            <person name="Zhirakovskaya E."/>
        </authorList>
    </citation>
    <scope>NUCLEOTIDE SEQUENCE</scope>
</reference>
<dbReference type="EC" id="3.1.3.5" evidence="7"/>
<keyword evidence="3" id="KW-0479">Metal-binding</keyword>
<evidence type="ECO:0000256" key="5">
    <source>
        <dbReference type="ARBA" id="ARBA00022801"/>
    </source>
</evidence>
<dbReference type="NCBIfam" id="TIGR00087">
    <property type="entry name" value="surE"/>
    <property type="match status" value="1"/>
</dbReference>
<dbReference type="PANTHER" id="PTHR30457:SF12">
    <property type="entry name" value="5'_3'-NUCLEOTIDASE SURE"/>
    <property type="match status" value="1"/>
</dbReference>
<protein>
    <submittedName>
        <fullName evidence="7">5'-nucleotidase SurE</fullName>
        <ecNumber evidence="7">3.1.3.5</ecNumber>
    </submittedName>
</protein>
<feature type="domain" description="Survival protein SurE-like phosphatase/nucleotidase" evidence="6">
    <location>
        <begin position="8"/>
        <end position="192"/>
    </location>
</feature>
<proteinExistence type="inferred from homology"/>
<keyword evidence="2" id="KW-0963">Cytoplasm</keyword>
<evidence type="ECO:0000259" key="6">
    <source>
        <dbReference type="Pfam" id="PF01975"/>
    </source>
</evidence>
<dbReference type="Pfam" id="PF01975">
    <property type="entry name" value="SurE"/>
    <property type="match status" value="1"/>
</dbReference>
<dbReference type="GO" id="GO:0008254">
    <property type="term" value="F:3'-nucleotidase activity"/>
    <property type="evidence" value="ECO:0007669"/>
    <property type="project" value="TreeGrafter"/>
</dbReference>
<sequence length="259" mass="28529">MLPKNPRILLSNDDGIDAPGLALLERVARKFSDDIWVVAPAYEQSAASRALSIRDPLRVNRRDERHIAVYGTPTDSVMMGVLELVEGKRPELILSGINKGQNLAEHITLSGTIAAAIQGMEMGIPSVALSQTYPFTEKGVIHWETAEAHAVPVLEKLFASKWPDDVLLNINFPDCTPNAVTGVQITRMGRRDADLIEIHSRKDPGGREYHWLGFNGRLSKPPKGVDLRAIYENRISVTPLHMDLTHNKTLAALTAAFDA</sequence>
<dbReference type="AlphaFoldDB" id="A0A3B0R9N9"/>
<comment type="similarity">
    <text evidence="1">Belongs to the SurE nucleotidase family.</text>
</comment>
<dbReference type="Gene3D" id="3.40.1210.10">
    <property type="entry name" value="Survival protein SurE-like phosphatase/nucleotidase"/>
    <property type="match status" value="1"/>
</dbReference>
<keyword evidence="5 7" id="KW-0378">Hydrolase</keyword>
<evidence type="ECO:0000313" key="7">
    <source>
        <dbReference type="EMBL" id="VAV88177.1"/>
    </source>
</evidence>
<evidence type="ECO:0000256" key="2">
    <source>
        <dbReference type="ARBA" id="ARBA00022490"/>
    </source>
</evidence>
<dbReference type="InterPro" id="IPR036523">
    <property type="entry name" value="SurE-like_sf"/>
</dbReference>
<evidence type="ECO:0000256" key="3">
    <source>
        <dbReference type="ARBA" id="ARBA00022723"/>
    </source>
</evidence>
<name>A0A3B0R9N9_9ZZZZ</name>
<dbReference type="HAMAP" id="MF_00060">
    <property type="entry name" value="SurE"/>
    <property type="match status" value="1"/>
</dbReference>
<organism evidence="7">
    <name type="scientific">hydrothermal vent metagenome</name>
    <dbReference type="NCBI Taxonomy" id="652676"/>
    <lineage>
        <taxon>unclassified sequences</taxon>
        <taxon>metagenomes</taxon>
        <taxon>ecological metagenomes</taxon>
    </lineage>
</organism>
<dbReference type="GO" id="GO:0004309">
    <property type="term" value="F:exopolyphosphatase activity"/>
    <property type="evidence" value="ECO:0007669"/>
    <property type="project" value="TreeGrafter"/>
</dbReference>
<keyword evidence="4" id="KW-0547">Nucleotide-binding</keyword>
<dbReference type="InterPro" id="IPR030048">
    <property type="entry name" value="SurE"/>
</dbReference>
<dbReference type="InterPro" id="IPR002828">
    <property type="entry name" value="SurE-like_Pase/nucleotidase"/>
</dbReference>
<dbReference type="PANTHER" id="PTHR30457">
    <property type="entry name" value="5'-NUCLEOTIDASE SURE"/>
    <property type="match status" value="1"/>
</dbReference>
<dbReference type="GO" id="GO:0008253">
    <property type="term" value="F:5'-nucleotidase activity"/>
    <property type="evidence" value="ECO:0007669"/>
    <property type="project" value="UniProtKB-EC"/>
</dbReference>
<dbReference type="EMBL" id="UOEE01000059">
    <property type="protein sequence ID" value="VAV88177.1"/>
    <property type="molecule type" value="Genomic_DNA"/>
</dbReference>